<proteinExistence type="inferred from homology"/>
<keyword evidence="8 10" id="KW-0742">SOS response</keyword>
<keyword evidence="1 10" id="KW-0963">Cytoplasm</keyword>
<keyword evidence="5 10" id="KW-0067">ATP-binding</keyword>
<protein>
    <recommendedName>
        <fullName evidence="10">DNA replication and repair protein RecF</fullName>
    </recommendedName>
</protein>
<evidence type="ECO:0000256" key="9">
    <source>
        <dbReference type="ARBA" id="ARBA00025401"/>
    </source>
</evidence>
<keyword evidence="13" id="KW-1185">Reference proteome</keyword>
<dbReference type="EMBL" id="CP006018">
    <property type="protein sequence ID" value="AIC91272.1"/>
    <property type="molecule type" value="Genomic_DNA"/>
</dbReference>
<dbReference type="OrthoDB" id="9803889at2"/>
<feature type="binding site" evidence="10">
    <location>
        <begin position="30"/>
        <end position="37"/>
    </location>
    <ligand>
        <name>ATP</name>
        <dbReference type="ChEBI" id="CHEBI:30616"/>
    </ligand>
</feature>
<dbReference type="PANTHER" id="PTHR32182:SF0">
    <property type="entry name" value="DNA REPLICATION AND REPAIR PROTEIN RECF"/>
    <property type="match status" value="1"/>
</dbReference>
<evidence type="ECO:0000256" key="8">
    <source>
        <dbReference type="ARBA" id="ARBA00023236"/>
    </source>
</evidence>
<evidence type="ECO:0000259" key="11">
    <source>
        <dbReference type="Pfam" id="PF02463"/>
    </source>
</evidence>
<dbReference type="GO" id="GO:0005524">
    <property type="term" value="F:ATP binding"/>
    <property type="evidence" value="ECO:0007669"/>
    <property type="project" value="UniProtKB-UniRule"/>
</dbReference>
<dbReference type="GO" id="GO:0003697">
    <property type="term" value="F:single-stranded DNA binding"/>
    <property type="evidence" value="ECO:0007669"/>
    <property type="project" value="UniProtKB-UniRule"/>
</dbReference>
<keyword evidence="3 10" id="KW-0547">Nucleotide-binding</keyword>
<evidence type="ECO:0000256" key="7">
    <source>
        <dbReference type="ARBA" id="ARBA00023204"/>
    </source>
</evidence>
<sequence>MYISRLVLDHYRSWSTCLLDLEPGVTILKGRNGLGKTNLVEAIEVLSTGTSHRVSSSLPLVERGQSKATVRARVQGDGESDDYELTIAAKGAKRGRINGGPSLYMRSLVGQVPCVTFSPEDQRMVSGEPSVRRAFLDQAGALLDPDYFRSRQDFAHIAQQRSTLLRQLLKQGDQGADQRNAILASLEIWTGQFIRAGLDLTRRRVGLVAALAEPFRALYADLAGPGQEASLDYAPSLDEISNQTVSEGSVEEAVSLHFQRIYPGEVARGTNLIGPQRDDLVFGLNGMPAREFASNGEMWTLALALRLALFKVIIQSKQIRPIVVLDDVFAQLDEARRSQILAFARDQDQVLITAAADGDIPSLDGARLVDVDSLKTDSSEQEQDEEIRKALADLTRNGSVRESGRS</sequence>
<evidence type="ECO:0000256" key="6">
    <source>
        <dbReference type="ARBA" id="ARBA00023125"/>
    </source>
</evidence>
<evidence type="ECO:0000256" key="4">
    <source>
        <dbReference type="ARBA" id="ARBA00022763"/>
    </source>
</evidence>
<dbReference type="InterPro" id="IPR042174">
    <property type="entry name" value="RecF_2"/>
</dbReference>
<evidence type="ECO:0000256" key="10">
    <source>
        <dbReference type="HAMAP-Rule" id="MF_00365"/>
    </source>
</evidence>
<dbReference type="GO" id="GO:0006302">
    <property type="term" value="P:double-strand break repair"/>
    <property type="evidence" value="ECO:0007669"/>
    <property type="project" value="TreeGrafter"/>
</dbReference>
<evidence type="ECO:0000256" key="2">
    <source>
        <dbReference type="ARBA" id="ARBA00022705"/>
    </source>
</evidence>
<dbReference type="NCBIfam" id="TIGR00611">
    <property type="entry name" value="recf"/>
    <property type="match status" value="1"/>
</dbReference>
<comment type="subcellular location">
    <subcellularLocation>
        <location evidence="10">Cytoplasm</location>
    </subcellularLocation>
</comment>
<name>A0A087VSE4_9BIFI</name>
<dbReference type="SUPFAM" id="SSF52540">
    <property type="entry name" value="P-loop containing nucleoside triphosphate hydrolases"/>
    <property type="match status" value="1"/>
</dbReference>
<reference evidence="12 13" key="1">
    <citation type="journal article" date="2014" name="Appl. Environ. Microbiol.">
        <title>Genomic encyclopedia of type strains of the genus Bifidobacterium.</title>
        <authorList>
            <person name="Milani C."/>
            <person name="Lugli G.A."/>
            <person name="Duranti S."/>
            <person name="Turroni F."/>
            <person name="Bottacini F."/>
            <person name="Mangifesta M."/>
            <person name="Sanchez B."/>
            <person name="Viappiani A."/>
            <person name="Mancabelli L."/>
            <person name="Taminiau B."/>
            <person name="Delcenserie V."/>
            <person name="Barrangou R."/>
            <person name="Margolles A."/>
            <person name="van Sinderen D."/>
            <person name="Ventura M."/>
        </authorList>
    </citation>
    <scope>NUCLEOTIDE SEQUENCE [LARGE SCALE GENOMIC DNA]</scope>
    <source>
        <strain evidence="12 13">LMG 11587</strain>
    </source>
</reference>
<evidence type="ECO:0000256" key="3">
    <source>
        <dbReference type="ARBA" id="ARBA00022741"/>
    </source>
</evidence>
<dbReference type="HOGENOM" id="CLU_040267_1_1_11"/>
<dbReference type="Proteomes" id="UP000028569">
    <property type="component" value="Chromosome"/>
</dbReference>
<dbReference type="AlphaFoldDB" id="A0A087VSE4"/>
<organism evidence="12 13">
    <name type="scientific">Bifidobacterium [indicum] DSM 20214 = LMG 11587</name>
    <dbReference type="NCBI Taxonomy" id="1341694"/>
    <lineage>
        <taxon>Bacteria</taxon>
        <taxon>Bacillati</taxon>
        <taxon>Actinomycetota</taxon>
        <taxon>Actinomycetes</taxon>
        <taxon>Bifidobacteriales</taxon>
        <taxon>Bifidobacteriaceae</taxon>
        <taxon>Bifidobacterium</taxon>
    </lineage>
</organism>
<keyword evidence="6 10" id="KW-0238">DNA-binding</keyword>
<keyword evidence="4 10" id="KW-0227">DNA damage</keyword>
<dbReference type="RefSeq" id="WP_033491029.1">
    <property type="nucleotide sequence ID" value="NZ_CP006018.1"/>
</dbReference>
<accession>A0A087VSE4</accession>
<keyword evidence="7 10" id="KW-0234">DNA repair</keyword>
<dbReference type="KEGG" id="bii:BINDI_1369"/>
<dbReference type="GO" id="GO:0005737">
    <property type="term" value="C:cytoplasm"/>
    <property type="evidence" value="ECO:0007669"/>
    <property type="project" value="UniProtKB-SubCell"/>
</dbReference>
<feature type="domain" description="RecF/RecN/SMC N-terminal" evidence="11">
    <location>
        <begin position="2"/>
        <end position="357"/>
    </location>
</feature>
<dbReference type="GO" id="GO:0006260">
    <property type="term" value="P:DNA replication"/>
    <property type="evidence" value="ECO:0007669"/>
    <property type="project" value="UniProtKB-UniRule"/>
</dbReference>
<evidence type="ECO:0000313" key="13">
    <source>
        <dbReference type="Proteomes" id="UP000028569"/>
    </source>
</evidence>
<dbReference type="HAMAP" id="MF_00365">
    <property type="entry name" value="RecF"/>
    <property type="match status" value="1"/>
</dbReference>
<comment type="similarity">
    <text evidence="10">Belongs to the RecF family.</text>
</comment>
<dbReference type="GO" id="GO:0009432">
    <property type="term" value="P:SOS response"/>
    <property type="evidence" value="ECO:0007669"/>
    <property type="project" value="UniProtKB-UniRule"/>
</dbReference>
<keyword evidence="2 10" id="KW-0235">DNA replication</keyword>
<evidence type="ECO:0000256" key="1">
    <source>
        <dbReference type="ARBA" id="ARBA00022490"/>
    </source>
</evidence>
<dbReference type="Gene3D" id="3.40.50.300">
    <property type="entry name" value="P-loop containing nucleotide triphosphate hydrolases"/>
    <property type="match status" value="1"/>
</dbReference>
<dbReference type="InterPro" id="IPR003395">
    <property type="entry name" value="RecF/RecN/SMC_N"/>
</dbReference>
<dbReference type="InterPro" id="IPR001238">
    <property type="entry name" value="DNA-binding_RecF"/>
</dbReference>
<comment type="function">
    <text evidence="9 10">The RecF protein is involved in DNA metabolism; it is required for DNA replication and normal SOS inducibility. RecF binds preferentially to single-stranded, linear DNA. It also seems to bind ATP.</text>
</comment>
<gene>
    <name evidence="10" type="primary">recF</name>
    <name evidence="12" type="ORF">BINDI_1369</name>
</gene>
<dbReference type="Pfam" id="PF02463">
    <property type="entry name" value="SMC_N"/>
    <property type="match status" value="1"/>
</dbReference>
<evidence type="ECO:0000313" key="12">
    <source>
        <dbReference type="EMBL" id="AIC91272.1"/>
    </source>
</evidence>
<dbReference type="InterPro" id="IPR027417">
    <property type="entry name" value="P-loop_NTPase"/>
</dbReference>
<dbReference type="Gene3D" id="1.20.1050.90">
    <property type="entry name" value="RecF/RecN/SMC, N-terminal domain"/>
    <property type="match status" value="1"/>
</dbReference>
<evidence type="ECO:0000256" key="5">
    <source>
        <dbReference type="ARBA" id="ARBA00022840"/>
    </source>
</evidence>
<dbReference type="GO" id="GO:0000731">
    <property type="term" value="P:DNA synthesis involved in DNA repair"/>
    <property type="evidence" value="ECO:0007669"/>
    <property type="project" value="TreeGrafter"/>
</dbReference>
<dbReference type="PANTHER" id="PTHR32182">
    <property type="entry name" value="DNA REPLICATION AND REPAIR PROTEIN RECF"/>
    <property type="match status" value="1"/>
</dbReference>